<accession>A0A7J8CIY6</accession>
<reference evidence="2 3" key="1">
    <citation type="journal article" date="2020" name="Nature">
        <title>Six reference-quality genomes reveal evolution of bat adaptations.</title>
        <authorList>
            <person name="Jebb D."/>
            <person name="Huang Z."/>
            <person name="Pippel M."/>
            <person name="Hughes G.M."/>
            <person name="Lavrichenko K."/>
            <person name="Devanna P."/>
            <person name="Winkler S."/>
            <person name="Jermiin L.S."/>
            <person name="Skirmuntt E.C."/>
            <person name="Katzourakis A."/>
            <person name="Burkitt-Gray L."/>
            <person name="Ray D.A."/>
            <person name="Sullivan K.A.M."/>
            <person name="Roscito J.G."/>
            <person name="Kirilenko B.M."/>
            <person name="Davalos L.M."/>
            <person name="Corthals A.P."/>
            <person name="Power M.L."/>
            <person name="Jones G."/>
            <person name="Ransome R.D."/>
            <person name="Dechmann D.K.N."/>
            <person name="Locatelli A.G."/>
            <person name="Puechmaille S.J."/>
            <person name="Fedrigo O."/>
            <person name="Jarvis E.D."/>
            <person name="Hiller M."/>
            <person name="Vernes S.C."/>
            <person name="Myers E.W."/>
            <person name="Teeling E.C."/>
        </authorList>
    </citation>
    <scope>NUCLEOTIDE SEQUENCE [LARGE SCALE GENOMIC DNA]</scope>
    <source>
        <strain evidence="2">MRouAeg1</strain>
        <tissue evidence="2">Muscle</tissue>
    </source>
</reference>
<dbReference type="Proteomes" id="UP000593571">
    <property type="component" value="Unassembled WGS sequence"/>
</dbReference>
<proteinExistence type="predicted"/>
<dbReference type="EMBL" id="JACASE010000014">
    <property type="protein sequence ID" value="KAF6410806.1"/>
    <property type="molecule type" value="Genomic_DNA"/>
</dbReference>
<feature type="region of interest" description="Disordered" evidence="1">
    <location>
        <begin position="87"/>
        <end position="128"/>
    </location>
</feature>
<name>A0A7J8CIY6_ROUAE</name>
<sequence length="128" mass="13492">MGSHVGQRMCGAKATSRSHDSPRPANLAAGQGSAARPQILKRGARPSGPGHTFAPLRSRRPYKPPALARLFPQADSSATLGSTVVMTTSWGTKDRGPDPQSDEKGQGRRCGRGVSVTEPSWGTVGRFL</sequence>
<dbReference type="AlphaFoldDB" id="A0A7J8CIY6"/>
<keyword evidence="3" id="KW-1185">Reference proteome</keyword>
<feature type="region of interest" description="Disordered" evidence="1">
    <location>
        <begin position="1"/>
        <end position="61"/>
    </location>
</feature>
<evidence type="ECO:0000256" key="1">
    <source>
        <dbReference type="SAM" id="MobiDB-lite"/>
    </source>
</evidence>
<organism evidence="2 3">
    <name type="scientific">Rousettus aegyptiacus</name>
    <name type="common">Egyptian fruit bat</name>
    <name type="synonym">Pteropus aegyptiacus</name>
    <dbReference type="NCBI Taxonomy" id="9407"/>
    <lineage>
        <taxon>Eukaryota</taxon>
        <taxon>Metazoa</taxon>
        <taxon>Chordata</taxon>
        <taxon>Craniata</taxon>
        <taxon>Vertebrata</taxon>
        <taxon>Euteleostomi</taxon>
        <taxon>Mammalia</taxon>
        <taxon>Eutheria</taxon>
        <taxon>Laurasiatheria</taxon>
        <taxon>Chiroptera</taxon>
        <taxon>Yinpterochiroptera</taxon>
        <taxon>Pteropodoidea</taxon>
        <taxon>Pteropodidae</taxon>
        <taxon>Rousettinae</taxon>
        <taxon>Rousettus</taxon>
    </lineage>
</organism>
<evidence type="ECO:0000313" key="2">
    <source>
        <dbReference type="EMBL" id="KAF6410806.1"/>
    </source>
</evidence>
<evidence type="ECO:0000313" key="3">
    <source>
        <dbReference type="Proteomes" id="UP000593571"/>
    </source>
</evidence>
<protein>
    <submittedName>
        <fullName evidence="2">Uncharacterized protein</fullName>
    </submittedName>
</protein>
<comment type="caution">
    <text evidence="2">The sequence shown here is derived from an EMBL/GenBank/DDBJ whole genome shotgun (WGS) entry which is preliminary data.</text>
</comment>
<feature type="compositionally biased region" description="Basic and acidic residues" evidence="1">
    <location>
        <begin position="92"/>
        <end position="106"/>
    </location>
</feature>
<gene>
    <name evidence="2" type="ORF">HJG63_009243</name>
</gene>